<protein>
    <submittedName>
        <fullName evidence="2">Uncharacterized protein</fullName>
    </submittedName>
</protein>
<reference evidence="2 3" key="1">
    <citation type="submission" date="2019-08" db="EMBL/GenBank/DDBJ databases">
        <title>The genome of the soybean aphid Biotype 1, its phylome, world population structure and adaptation to the North American continent.</title>
        <authorList>
            <person name="Giordano R."/>
            <person name="Donthu R.K."/>
            <person name="Hernandez A.G."/>
            <person name="Wright C.L."/>
            <person name="Zimin A.V."/>
        </authorList>
    </citation>
    <scope>NUCLEOTIDE SEQUENCE [LARGE SCALE GENOMIC DNA]</scope>
    <source>
        <tissue evidence="2">Whole aphids</tissue>
    </source>
</reference>
<keyword evidence="1" id="KW-1133">Transmembrane helix</keyword>
<accession>A0A6G0SZ88</accession>
<keyword evidence="1" id="KW-0472">Membrane</keyword>
<evidence type="ECO:0000313" key="2">
    <source>
        <dbReference type="EMBL" id="KAE9523468.1"/>
    </source>
</evidence>
<gene>
    <name evidence="2" type="ORF">AGLY_016020</name>
</gene>
<evidence type="ECO:0000256" key="1">
    <source>
        <dbReference type="SAM" id="Phobius"/>
    </source>
</evidence>
<sequence length="261" mass="29747">MPKTTEILLLKPFNCLTGAILYCTLAPTHLIIIFIFISLHYGLLHKETAWPSYGTKSKYSTLRNNGNTVLKPIIELLDFFQFEYCFLHELVYARLSLMAYQLEYTLGADYNELLVNALSKSDSLGQKEIKVIEIRDTHMLEQLYFEIHTIHKPFGNETNLHEYIIKPMLSLIVHLQNHFVAILAPSELRHFTLGLTSLTSTEILVTDGRALGIEELFLSLLLNSTTRWRLGSKNPQTPSLMPVLYILVRILGTSGLMVSGY</sequence>
<feature type="transmembrane region" description="Helical" evidence="1">
    <location>
        <begin position="19"/>
        <end position="43"/>
    </location>
</feature>
<keyword evidence="3" id="KW-1185">Reference proteome</keyword>
<dbReference type="AlphaFoldDB" id="A0A6G0SZ88"/>
<evidence type="ECO:0000313" key="3">
    <source>
        <dbReference type="Proteomes" id="UP000475862"/>
    </source>
</evidence>
<comment type="caution">
    <text evidence="2">The sequence shown here is derived from an EMBL/GenBank/DDBJ whole genome shotgun (WGS) entry which is preliminary data.</text>
</comment>
<proteinExistence type="predicted"/>
<name>A0A6G0SZ88_APHGL</name>
<dbReference type="EMBL" id="VYZN01000079">
    <property type="protein sequence ID" value="KAE9523468.1"/>
    <property type="molecule type" value="Genomic_DNA"/>
</dbReference>
<dbReference type="Proteomes" id="UP000475862">
    <property type="component" value="Unassembled WGS sequence"/>
</dbReference>
<organism evidence="2 3">
    <name type="scientific">Aphis glycines</name>
    <name type="common">Soybean aphid</name>
    <dbReference type="NCBI Taxonomy" id="307491"/>
    <lineage>
        <taxon>Eukaryota</taxon>
        <taxon>Metazoa</taxon>
        <taxon>Ecdysozoa</taxon>
        <taxon>Arthropoda</taxon>
        <taxon>Hexapoda</taxon>
        <taxon>Insecta</taxon>
        <taxon>Pterygota</taxon>
        <taxon>Neoptera</taxon>
        <taxon>Paraneoptera</taxon>
        <taxon>Hemiptera</taxon>
        <taxon>Sternorrhyncha</taxon>
        <taxon>Aphidomorpha</taxon>
        <taxon>Aphidoidea</taxon>
        <taxon>Aphididae</taxon>
        <taxon>Aphidini</taxon>
        <taxon>Aphis</taxon>
        <taxon>Aphis</taxon>
    </lineage>
</organism>
<keyword evidence="1" id="KW-0812">Transmembrane</keyword>